<keyword evidence="1" id="KW-0472">Membrane</keyword>
<gene>
    <name evidence="3" type="ORF">CSA25_05980</name>
</gene>
<proteinExistence type="predicted"/>
<dbReference type="InterPro" id="IPR021212">
    <property type="entry name" value="DUF2760"/>
</dbReference>
<evidence type="ECO:0000313" key="3">
    <source>
        <dbReference type="EMBL" id="PIE62280.1"/>
    </source>
</evidence>
<comment type="caution">
    <text evidence="3">The sequence shown here is derived from an EMBL/GenBank/DDBJ whole genome shotgun (WGS) entry which is preliminary data.</text>
</comment>
<organism evidence="3 4">
    <name type="scientific">Desulfobacter postgatei</name>
    <dbReference type="NCBI Taxonomy" id="2293"/>
    <lineage>
        <taxon>Bacteria</taxon>
        <taxon>Pseudomonadati</taxon>
        <taxon>Thermodesulfobacteriota</taxon>
        <taxon>Desulfobacteria</taxon>
        <taxon>Desulfobacterales</taxon>
        <taxon>Desulfobacteraceae</taxon>
        <taxon>Desulfobacter</taxon>
    </lineage>
</organism>
<feature type="domain" description="DUF2760" evidence="2">
    <location>
        <begin position="146"/>
        <end position="265"/>
    </location>
</feature>
<reference evidence="3 4" key="1">
    <citation type="submission" date="2017-10" db="EMBL/GenBank/DDBJ databases">
        <title>Novel microbial diversity and functional potential in the marine mammal oral microbiome.</title>
        <authorList>
            <person name="Dudek N.K."/>
            <person name="Sun C.L."/>
            <person name="Burstein D."/>
            <person name="Kantor R.S."/>
            <person name="Aliaga Goltsman D.S."/>
            <person name="Bik E.M."/>
            <person name="Thomas B.C."/>
            <person name="Banfield J.F."/>
            <person name="Relman D.A."/>
        </authorList>
    </citation>
    <scope>NUCLEOTIDE SEQUENCE [LARGE SCALE GENOMIC DNA]</scope>
    <source>
        <strain evidence="3">DOLJORAL78_47_202</strain>
    </source>
</reference>
<evidence type="ECO:0000259" key="2">
    <source>
        <dbReference type="Pfam" id="PF10816"/>
    </source>
</evidence>
<protein>
    <recommendedName>
        <fullName evidence="2">DUF2760 domain-containing protein</fullName>
    </recommendedName>
</protein>
<keyword evidence="1" id="KW-1133">Transmembrane helix</keyword>
<dbReference type="Proteomes" id="UP000231203">
    <property type="component" value="Unassembled WGS sequence"/>
</dbReference>
<keyword evidence="1" id="KW-0812">Transmembrane</keyword>
<feature type="transmembrane region" description="Helical" evidence="1">
    <location>
        <begin position="12"/>
        <end position="34"/>
    </location>
</feature>
<sequence length="267" mass="29189">MNATKAYSTRSFIVIVLFMLTLGGAVGAGVYFGLKKMAVLFAPESDGIITIPGINGTIAVKHVDDVASFLNMVMTQYAVGIVTLIVLVFLVLGLILWAVLKLSVSSLFKDTVALAAGKKGRKGDESPKKKDFVDKRLEQERQKRLFLHFISVLQREGRLLDFFAEELSVYDDDQIGAAVRSIQEDCKKSVNKYLSPEPVINKEEGDVVEIAPGFDPHAIKLTGNVSGEPPFTGVLRHRGWKAAKNEVPKLSDVQDTSIIAPAEVEVE</sequence>
<dbReference type="Pfam" id="PF10816">
    <property type="entry name" value="DUF2760"/>
    <property type="match status" value="1"/>
</dbReference>
<accession>A0A2G6MQM7</accession>
<evidence type="ECO:0000256" key="1">
    <source>
        <dbReference type="SAM" id="Phobius"/>
    </source>
</evidence>
<feature type="transmembrane region" description="Helical" evidence="1">
    <location>
        <begin position="77"/>
        <end position="100"/>
    </location>
</feature>
<evidence type="ECO:0000313" key="4">
    <source>
        <dbReference type="Proteomes" id="UP000231203"/>
    </source>
</evidence>
<name>A0A2G6MQM7_9BACT</name>
<dbReference type="AlphaFoldDB" id="A0A2G6MQM7"/>
<dbReference type="EMBL" id="PDTI01000052">
    <property type="protein sequence ID" value="PIE62280.1"/>
    <property type="molecule type" value="Genomic_DNA"/>
</dbReference>